<keyword evidence="3" id="KW-1185">Reference proteome</keyword>
<dbReference type="Proteomes" id="UP000469292">
    <property type="component" value="Unassembled WGS sequence"/>
</dbReference>
<evidence type="ECO:0000313" key="2">
    <source>
        <dbReference type="EMBL" id="NEG69147.1"/>
    </source>
</evidence>
<feature type="region of interest" description="Disordered" evidence="1">
    <location>
        <begin position="353"/>
        <end position="383"/>
    </location>
</feature>
<name>A0A6I5MY08_9BIFI</name>
<gene>
    <name evidence="2" type="ORF">F6S87_00595</name>
</gene>
<accession>A0A6I5MY08</accession>
<dbReference type="Pfam" id="PF11855">
    <property type="entry name" value="DUF3375"/>
    <property type="match status" value="1"/>
</dbReference>
<sequence length="507" mass="57121">MGDIRDEMEQLRSVYDTGVLRLLTRPKARIYVALLRSAFDPLTSELPKEDLEERFSRGVATLANMDEVALRDDEDAQDYARHTIAELMKEGNGDYAWLANSLDPASHRFLYRLTARAHRAIEALDKLQDDTQTMSGAQANSIIMEIEHARMELTADLPERIRLLEQEIADRQEQIRTIEEGNGGRSLSDKEVEDIINVVHGTLRGVPIDLRELMLTERDNGDALRRRMQAGAMSVEEILKTYHDEYRKSFAESDAGRRFEDAFQVIVTDEGRDQIDTAMRAIARTPYVEGGSAVLLEQVKEELAHIYDGIEGVRRQMRVSDEAVSRLVRQQTDTRFHTMLVKLNKLSEKINADARDHPTSTDRPYETGISSPERLATLPTRPSRSMARAAVPSLSELGNYGADVPEVNLRELIENGGPRLIHMAALVRENPVMNGGLVDIAASFNELPPEERRESEFVGFLGALRGPGEGTPTVVWNCIDQNGEERQWLTTEVLAGMSELEDIIEER</sequence>
<evidence type="ECO:0000256" key="1">
    <source>
        <dbReference type="SAM" id="MobiDB-lite"/>
    </source>
</evidence>
<organism evidence="2 3">
    <name type="scientific">Bifidobacterium choloepi</name>
    <dbReference type="NCBI Taxonomy" id="2614131"/>
    <lineage>
        <taxon>Bacteria</taxon>
        <taxon>Bacillati</taxon>
        <taxon>Actinomycetota</taxon>
        <taxon>Actinomycetes</taxon>
        <taxon>Bifidobacteriales</taxon>
        <taxon>Bifidobacteriaceae</taxon>
        <taxon>Bifidobacterium</taxon>
    </lineage>
</organism>
<dbReference type="AlphaFoldDB" id="A0A6I5MY08"/>
<evidence type="ECO:0000313" key="3">
    <source>
        <dbReference type="Proteomes" id="UP000469292"/>
    </source>
</evidence>
<reference evidence="2 3" key="1">
    <citation type="submission" date="2019-09" db="EMBL/GenBank/DDBJ databases">
        <title>Phylogenetic characterization of a novel taxon of the genus Bifidobacterium: Bifidobacterium choloepi sp. nov.</title>
        <authorList>
            <person name="Modesto M."/>
            <person name="Satti M."/>
        </authorList>
    </citation>
    <scope>NUCLEOTIDE SEQUENCE [LARGE SCALE GENOMIC DNA]</scope>
    <source>
        <strain evidence="2 3">BRDM6</strain>
    </source>
</reference>
<dbReference type="RefSeq" id="WP_196779052.1">
    <property type="nucleotide sequence ID" value="NZ_VYSG01000001.1"/>
</dbReference>
<dbReference type="EMBL" id="VYSG01000001">
    <property type="protein sequence ID" value="NEG69147.1"/>
    <property type="molecule type" value="Genomic_DNA"/>
</dbReference>
<comment type="caution">
    <text evidence="2">The sequence shown here is derived from an EMBL/GenBank/DDBJ whole genome shotgun (WGS) entry which is preliminary data.</text>
</comment>
<proteinExistence type="predicted"/>
<feature type="compositionally biased region" description="Basic and acidic residues" evidence="1">
    <location>
        <begin position="353"/>
        <end position="365"/>
    </location>
</feature>
<dbReference type="InterPro" id="IPR021804">
    <property type="entry name" value="DUF3375"/>
</dbReference>
<protein>
    <submittedName>
        <fullName evidence="2">DUF3375 domain-containing protein</fullName>
    </submittedName>
</protein>